<feature type="compositionally biased region" description="Polar residues" evidence="1">
    <location>
        <begin position="96"/>
        <end position="105"/>
    </location>
</feature>
<evidence type="ECO:0000256" key="1">
    <source>
        <dbReference type="SAM" id="MobiDB-lite"/>
    </source>
</evidence>
<name>A0AAV1AR43_VICFA</name>
<dbReference type="GO" id="GO:0061608">
    <property type="term" value="F:nuclear import signal receptor activity"/>
    <property type="evidence" value="ECO:0007669"/>
    <property type="project" value="TreeGrafter"/>
</dbReference>
<dbReference type="GO" id="GO:0005737">
    <property type="term" value="C:cytoplasm"/>
    <property type="evidence" value="ECO:0007669"/>
    <property type="project" value="TreeGrafter"/>
</dbReference>
<evidence type="ECO:0000313" key="2">
    <source>
        <dbReference type="EMBL" id="CAI8612664.1"/>
    </source>
</evidence>
<dbReference type="PANTHER" id="PTHR37723">
    <property type="entry name" value="PROTEIN FAR-RED ELONGATED HYPOCOTYL 1"/>
    <property type="match status" value="1"/>
</dbReference>
<feature type="region of interest" description="Disordered" evidence="1">
    <location>
        <begin position="61"/>
        <end position="105"/>
    </location>
</feature>
<accession>A0AAV1AR43</accession>
<organism evidence="2 3">
    <name type="scientific">Vicia faba</name>
    <name type="common">Broad bean</name>
    <name type="synonym">Faba vulgaris</name>
    <dbReference type="NCBI Taxonomy" id="3906"/>
    <lineage>
        <taxon>Eukaryota</taxon>
        <taxon>Viridiplantae</taxon>
        <taxon>Streptophyta</taxon>
        <taxon>Embryophyta</taxon>
        <taxon>Tracheophyta</taxon>
        <taxon>Spermatophyta</taxon>
        <taxon>Magnoliopsida</taxon>
        <taxon>eudicotyledons</taxon>
        <taxon>Gunneridae</taxon>
        <taxon>Pentapetalae</taxon>
        <taxon>rosids</taxon>
        <taxon>fabids</taxon>
        <taxon>Fabales</taxon>
        <taxon>Fabaceae</taxon>
        <taxon>Papilionoideae</taxon>
        <taxon>50 kb inversion clade</taxon>
        <taxon>NPAAA clade</taxon>
        <taxon>Hologalegina</taxon>
        <taxon>IRL clade</taxon>
        <taxon>Fabeae</taxon>
        <taxon>Vicia</taxon>
    </lineage>
</organism>
<keyword evidence="3" id="KW-1185">Reference proteome</keyword>
<reference evidence="2 3" key="1">
    <citation type="submission" date="2023-01" db="EMBL/GenBank/DDBJ databases">
        <authorList>
            <person name="Kreplak J."/>
        </authorList>
    </citation>
    <scope>NUCLEOTIDE SEQUENCE [LARGE SCALE GENOMIC DNA]</scope>
</reference>
<evidence type="ECO:0008006" key="4">
    <source>
        <dbReference type="Google" id="ProtNLM"/>
    </source>
</evidence>
<dbReference type="GO" id="GO:0051457">
    <property type="term" value="P:maintenance of protein location in nucleus"/>
    <property type="evidence" value="ECO:0007669"/>
    <property type="project" value="TreeGrafter"/>
</dbReference>
<evidence type="ECO:0000313" key="3">
    <source>
        <dbReference type="Proteomes" id="UP001157006"/>
    </source>
</evidence>
<proteinExistence type="predicted"/>
<dbReference type="EMBL" id="OX451740">
    <property type="protein sequence ID" value="CAI8612664.1"/>
    <property type="molecule type" value="Genomic_DNA"/>
</dbReference>
<gene>
    <name evidence="2" type="ORF">VFH_V045440</name>
</gene>
<dbReference type="GO" id="GO:0009639">
    <property type="term" value="P:response to red or far red light"/>
    <property type="evidence" value="ECO:0007669"/>
    <property type="project" value="InterPro"/>
</dbReference>
<dbReference type="Proteomes" id="UP001157006">
    <property type="component" value="Chromosome 5"/>
</dbReference>
<protein>
    <recommendedName>
        <fullName evidence="4">Far-red elongated hypocotyl 1</fullName>
    </recommendedName>
</protein>
<dbReference type="GO" id="GO:0016607">
    <property type="term" value="C:nuclear speck"/>
    <property type="evidence" value="ECO:0007669"/>
    <property type="project" value="TreeGrafter"/>
</dbReference>
<feature type="compositionally biased region" description="Basic and acidic residues" evidence="1">
    <location>
        <begin position="81"/>
        <end position="95"/>
    </location>
</feature>
<dbReference type="InterPro" id="IPR037766">
    <property type="entry name" value="FHY1"/>
</dbReference>
<sequence>MEIQPRKETLSQVNRFQVDEMHDINIIKWSKKRKLQGFQLDLLRPKHKCWVESVSSEDESMIDDSPILESANNDAVNSRMDAADVDDRSELESAKDSNSLMEDTDTSMSVNEDAKLEADCANTFLCANRHRLGYSEDATFIDSKYNSSYDDSDTQPMEKYEEHLLGYSDNVKDSNDDQLVDKEFEDFLFSNGVNPDKYVLSSRVLLLNQEAESSAREPTIDQEFEEYFSALMI</sequence>
<dbReference type="AlphaFoldDB" id="A0AAV1AR43"/>
<dbReference type="PANTHER" id="PTHR37723:SF1">
    <property type="entry name" value="PROTEIN FAR-RED-ELONGATED HYPOCOTYL 1-LIKE"/>
    <property type="match status" value="1"/>
</dbReference>